<evidence type="ECO:0000259" key="2">
    <source>
        <dbReference type="Pfam" id="PF24035"/>
    </source>
</evidence>
<dbReference type="Gene3D" id="1.10.10.10">
    <property type="entry name" value="Winged helix-like DNA-binding domain superfamily/Winged helix DNA-binding domain"/>
    <property type="match status" value="1"/>
</dbReference>
<dbReference type="AlphaFoldDB" id="A0A482TAC0"/>
<dbReference type="Pfam" id="PF24035">
    <property type="entry name" value="DUF7344"/>
    <property type="match status" value="1"/>
</dbReference>
<evidence type="ECO:0000313" key="3">
    <source>
        <dbReference type="EMBL" id="RYJ14884.1"/>
    </source>
</evidence>
<gene>
    <name evidence="3" type="ORF">ELS19_13580</name>
</gene>
<dbReference type="Proteomes" id="UP000294028">
    <property type="component" value="Unassembled WGS sequence"/>
</dbReference>
<organism evidence="3 4">
    <name type="scientific">Halogeometricum borinquense</name>
    <dbReference type="NCBI Taxonomy" id="60847"/>
    <lineage>
        <taxon>Archaea</taxon>
        <taxon>Methanobacteriati</taxon>
        <taxon>Methanobacteriota</taxon>
        <taxon>Stenosarchaea group</taxon>
        <taxon>Halobacteria</taxon>
        <taxon>Halobacteriales</taxon>
        <taxon>Haloferacaceae</taxon>
        <taxon>Halogeometricum</taxon>
    </lineage>
</organism>
<dbReference type="InterPro" id="IPR036388">
    <property type="entry name" value="WH-like_DNA-bd_sf"/>
</dbReference>
<accession>A0A482TAC0</accession>
<evidence type="ECO:0000313" key="4">
    <source>
        <dbReference type="Proteomes" id="UP000294028"/>
    </source>
</evidence>
<feature type="region of interest" description="Disordered" evidence="1">
    <location>
        <begin position="135"/>
        <end position="156"/>
    </location>
</feature>
<name>A0A482TAC0_9EURY</name>
<comment type="caution">
    <text evidence="3">The sequence shown here is derived from an EMBL/GenBank/DDBJ whole genome shotgun (WGS) entry which is preliminary data.</text>
</comment>
<proteinExistence type="predicted"/>
<dbReference type="InterPro" id="IPR055768">
    <property type="entry name" value="DUF7344"/>
</dbReference>
<protein>
    <recommendedName>
        <fullName evidence="2">DUF7344 domain-containing protein</fullName>
    </recommendedName>
</protein>
<feature type="domain" description="DUF7344" evidence="2">
    <location>
        <begin position="10"/>
        <end position="85"/>
    </location>
</feature>
<dbReference type="EMBL" id="RZHH01000002">
    <property type="protein sequence ID" value="RYJ14884.1"/>
    <property type="molecule type" value="Genomic_DNA"/>
</dbReference>
<sequence>MGREAMDTLYELLSSERRRDVLITLTSAERPLARDELARRIVVRRQRLLRADVPNHPKTKKVEISLGHVHLPKLENGGLIDQTKDGRYDVTLLGQDVERAARAFKKALNGDDTNRLDGSGTNQFIDNKTWQSGKSSQLSINHRSGVPANDVDGDNC</sequence>
<evidence type="ECO:0000256" key="1">
    <source>
        <dbReference type="SAM" id="MobiDB-lite"/>
    </source>
</evidence>
<reference evidence="3 4" key="1">
    <citation type="submission" date="2018-12" db="EMBL/GenBank/DDBJ databases">
        <title>Genome analysis provides insights into bioremediation potentialities of Halogeometricum borinquense strain N11.</title>
        <authorList>
            <person name="Najjari A."/>
            <person name="Youssef N."/>
            <person name="Fhoula I."/>
            <person name="Ben Dhia O."/>
            <person name="Mahjoubi M."/>
            <person name="Ouzari H.I."/>
            <person name="Cherif A."/>
        </authorList>
    </citation>
    <scope>NUCLEOTIDE SEQUENCE [LARGE SCALE GENOMIC DNA]</scope>
    <source>
        <strain evidence="3 4">N11</strain>
    </source>
</reference>